<evidence type="ECO:0000313" key="13">
    <source>
        <dbReference type="Proteomes" id="UP000002256"/>
    </source>
</evidence>
<dbReference type="PANTHER" id="PTHR47964">
    <property type="entry name" value="ATP-DEPENDENT DNA HELICASE HOMOLOG RECG, CHLOROPLASTIC"/>
    <property type="match status" value="1"/>
</dbReference>
<keyword evidence="7 9" id="KW-0238">DNA-binding</keyword>
<dbReference type="Proteomes" id="UP000002256">
    <property type="component" value="Plasmid pR132503"/>
</dbReference>
<dbReference type="InterPro" id="IPR001650">
    <property type="entry name" value="Helicase_C-like"/>
</dbReference>
<evidence type="ECO:0000256" key="8">
    <source>
        <dbReference type="ARBA" id="ARBA00023204"/>
    </source>
</evidence>
<dbReference type="PROSITE" id="PS51194">
    <property type="entry name" value="HELICASE_CTER"/>
    <property type="match status" value="1"/>
</dbReference>
<dbReference type="InterPro" id="IPR041471">
    <property type="entry name" value="UvrB_inter"/>
</dbReference>
<dbReference type="KEGG" id="rlg:Rleg_5725"/>
<keyword evidence="5 12" id="KW-0347">Helicase</keyword>
<keyword evidence="3 9" id="KW-0227">DNA damage</keyword>
<dbReference type="SUPFAM" id="SSF141259">
    <property type="entry name" value="CarD-like"/>
    <property type="match status" value="1"/>
</dbReference>
<dbReference type="InterPro" id="IPR005118">
    <property type="entry name" value="TRCF_C"/>
</dbReference>
<keyword evidence="8 9" id="KW-0234">DNA repair</keyword>
<dbReference type="Gene3D" id="3.40.50.300">
    <property type="entry name" value="P-loop containing nucleotide triphosphate hydrolases"/>
    <property type="match status" value="2"/>
</dbReference>
<dbReference type="GO" id="GO:0000716">
    <property type="term" value="P:transcription-coupled nucleotide-excision repair, DNA damage recognition"/>
    <property type="evidence" value="ECO:0007669"/>
    <property type="project" value="UniProtKB-UniRule"/>
</dbReference>
<proteinExistence type="inferred from homology"/>
<dbReference type="SMART" id="SM00982">
    <property type="entry name" value="TRCF"/>
    <property type="match status" value="1"/>
</dbReference>
<evidence type="ECO:0000259" key="10">
    <source>
        <dbReference type="PROSITE" id="PS51192"/>
    </source>
</evidence>
<dbReference type="Pfam" id="PF17757">
    <property type="entry name" value="UvrB_inter"/>
    <property type="match status" value="1"/>
</dbReference>
<dbReference type="SMART" id="SM00490">
    <property type="entry name" value="HELICc"/>
    <property type="match status" value="1"/>
</dbReference>
<dbReference type="EC" id="3.6.4.-" evidence="9"/>
<dbReference type="PANTHER" id="PTHR47964:SF1">
    <property type="entry name" value="ATP-DEPENDENT DNA HELICASE HOMOLOG RECG, CHLOROPLASTIC"/>
    <property type="match status" value="1"/>
</dbReference>
<dbReference type="GO" id="GO:0005524">
    <property type="term" value="F:ATP binding"/>
    <property type="evidence" value="ECO:0007669"/>
    <property type="project" value="UniProtKB-UniRule"/>
</dbReference>
<feature type="domain" description="Helicase ATP-binding" evidence="10">
    <location>
        <begin position="548"/>
        <end position="709"/>
    </location>
</feature>
<dbReference type="Gene3D" id="2.40.10.170">
    <property type="match status" value="1"/>
</dbReference>
<keyword evidence="4 9" id="KW-0378">Hydrolase</keyword>
<dbReference type="InterPro" id="IPR047112">
    <property type="entry name" value="RecG/Mfd"/>
</dbReference>
<evidence type="ECO:0000256" key="6">
    <source>
        <dbReference type="ARBA" id="ARBA00022840"/>
    </source>
</evidence>
<evidence type="ECO:0000259" key="11">
    <source>
        <dbReference type="PROSITE" id="PS51194"/>
    </source>
</evidence>
<reference evidence="12 13" key="1">
    <citation type="journal article" date="2010" name="Stand. Genomic Sci.">
        <title>Complete genome sequence of Rhizobium leguminosarum bv. trifolii strain WSM1325, an effective microsymbiont of annual Mediterranean clovers.</title>
        <authorList>
            <person name="Reeve W."/>
            <person name="O'Hara G."/>
            <person name="Chain P."/>
            <person name="Ardley J."/>
            <person name="Brau L."/>
            <person name="Nandesena K."/>
            <person name="Tiwari R."/>
            <person name="Copeland A."/>
            <person name="Nolan M."/>
            <person name="Han C."/>
            <person name="Brettin T."/>
            <person name="Land M."/>
            <person name="Ovchinikova G."/>
            <person name="Ivanova N."/>
            <person name="Mavromatis K."/>
            <person name="Markowitz V."/>
            <person name="Kyrpides N."/>
            <person name="Melino V."/>
            <person name="Denton M."/>
            <person name="Yates R."/>
            <person name="Howieson J."/>
        </authorList>
    </citation>
    <scope>NUCLEOTIDE SEQUENCE [LARGE SCALE GENOMIC DNA]</scope>
    <source>
        <strain evidence="13">WSM1325</strain>
        <plasmid evidence="13">Plasmid pR132503</plasmid>
    </source>
</reference>
<name>C6B9D3_RHILS</name>
<dbReference type="Pfam" id="PF00271">
    <property type="entry name" value="Helicase_C"/>
    <property type="match status" value="1"/>
</dbReference>
<dbReference type="GO" id="GO:0005737">
    <property type="term" value="C:cytoplasm"/>
    <property type="evidence" value="ECO:0007669"/>
    <property type="project" value="UniProtKB-SubCell"/>
</dbReference>
<dbReference type="SUPFAM" id="SSF52540">
    <property type="entry name" value="P-loop containing nucleoside triphosphate hydrolases"/>
    <property type="match status" value="3"/>
</dbReference>
<dbReference type="InterPro" id="IPR037235">
    <property type="entry name" value="TRCF-like_C_D7"/>
</dbReference>
<evidence type="ECO:0000313" key="12">
    <source>
        <dbReference type="EMBL" id="ACS60521.1"/>
    </source>
</evidence>
<dbReference type="PROSITE" id="PS51192">
    <property type="entry name" value="HELICASE_ATP_BIND_1"/>
    <property type="match status" value="1"/>
</dbReference>
<dbReference type="InterPro" id="IPR011545">
    <property type="entry name" value="DEAD/DEAH_box_helicase_dom"/>
</dbReference>
<evidence type="ECO:0000256" key="4">
    <source>
        <dbReference type="ARBA" id="ARBA00022801"/>
    </source>
</evidence>
<evidence type="ECO:0000256" key="3">
    <source>
        <dbReference type="ARBA" id="ARBA00022763"/>
    </source>
</evidence>
<evidence type="ECO:0000256" key="9">
    <source>
        <dbReference type="HAMAP-Rule" id="MF_00969"/>
    </source>
</evidence>
<dbReference type="SMART" id="SM01058">
    <property type="entry name" value="CarD_TRCF"/>
    <property type="match status" value="1"/>
</dbReference>
<gene>
    <name evidence="9" type="primary">mfd</name>
    <name evidence="12" type="ordered locus">Rleg_5725</name>
</gene>
<evidence type="ECO:0000256" key="2">
    <source>
        <dbReference type="ARBA" id="ARBA00022741"/>
    </source>
</evidence>
<comment type="similarity">
    <text evidence="9">In the C-terminal section; belongs to the helicase family. RecG subfamily.</text>
</comment>
<keyword evidence="2 9" id="KW-0547">Nucleotide-binding</keyword>
<dbReference type="InterPro" id="IPR004576">
    <property type="entry name" value="Mfd"/>
</dbReference>
<dbReference type="SMART" id="SM00487">
    <property type="entry name" value="DEXDc"/>
    <property type="match status" value="1"/>
</dbReference>
<evidence type="ECO:0000256" key="7">
    <source>
        <dbReference type="ARBA" id="ARBA00023125"/>
    </source>
</evidence>
<dbReference type="HAMAP" id="MF_00969">
    <property type="entry name" value="TRCF"/>
    <property type="match status" value="1"/>
</dbReference>
<dbReference type="AlphaFoldDB" id="C6B9D3"/>
<sequence>MVATRLVASLRRSERSLCYVALSEGAATKIADAVSALFPDIEIIVLPPWDCLPYDRVPPSQRCMGLRMDALRIWSMPSDAPRLFLTSLDATLQRIPPATVIANSRLELVVGKAFDRDAFSDFIQRTGYVEEGVADDPGELAVREGVIDIYPAGAPGPLRIVLSKDDSVLELRGFDRVSQRTESYFDKVIFGPASEAILTEGITEEFVPTSDTVMRLLLRLYQDMPTVFDFLGDATVVLAPGAADQVERYLEIVDDARQSRKDFGEVEAPSSRSLYLDRAEWERQASSVSARELDLEEGGDLPTEASDTYPRTALINWMQDCLRHGLKVVISGKGNGSEALCRRLGQATGTAPQSIDTWEAVLKAEPGTVLKLACELDQGFIDVTERIAVVAAADGISTASNCSTLLVEPELRIGDVVVHEDHGVGVLRDLESIAVENVCRDAARLEYRDGDSVLVPMEEFGKLWRYGSEPEAVTLDRLHTAAWQNKREKIAADIQSTARHLIKLAKHRQASRAEAFVPPRAGFSAFTRRFPFTETHDQAEAIRSVLSDLATGRAMNRLVCGDVGFGKTEIALRAAAAVALAGGQVVVIAPTTVLTRQHFATFTRRFAGTGVSVGMLSRLLKPREAKKVKAALAVGEIGVIVTTQAILAKDVRFAHLALVIVDEEHRFGLKEKRAMNTLVPSLHTLAMSATPIPRTLQSAMVGVHEVSLLTTPPFRRRPVRTSLSVFDHASMRTGLMREKRRGGQSFVVVPRIEDIDVVKTILRKIVPELSVKVAHGDMPAAAIDEAIVGFAEGDGDVLLATNIIENGLDVPRANTMFVWQADRFGLAQLHQLRGRVGRGGAQGIATLLTENAELSDETRLRLSTLVENDRLGAGLSISLRDLDLRGGGDIAGEDQAGHMKVIGIGLYQKLLAGAVARLRKQPAGTPLRAIVNLGVAGTIPSDYVSDPAVRLNLYAKLLRASTLSEMDDLEEEFEDRFGELPQDVLLLLRTTRLQLAAGRLGIAKLEAGPKALAMTLTPKTPAKVIAALTKKAGAVRRVDRLIFEASNMTGEEQLLFFERVVPAANRPKFRNQ</sequence>
<accession>C6B9D3</accession>
<keyword evidence="6 9" id="KW-0067">ATP-binding</keyword>
<dbReference type="GO" id="GO:0016787">
    <property type="term" value="F:hydrolase activity"/>
    <property type="evidence" value="ECO:0007669"/>
    <property type="project" value="UniProtKB-KW"/>
</dbReference>
<organism evidence="12 13">
    <name type="scientific">Rhizobium leguminosarum bv. trifolii (strain WSM1325)</name>
    <dbReference type="NCBI Taxonomy" id="395491"/>
    <lineage>
        <taxon>Bacteria</taxon>
        <taxon>Pseudomonadati</taxon>
        <taxon>Pseudomonadota</taxon>
        <taxon>Alphaproteobacteria</taxon>
        <taxon>Hyphomicrobiales</taxon>
        <taxon>Rhizobiaceae</taxon>
        <taxon>Rhizobium/Agrobacterium group</taxon>
        <taxon>Rhizobium</taxon>
    </lineage>
</organism>
<dbReference type="InterPro" id="IPR003711">
    <property type="entry name" value="CarD-like/TRCF_RID"/>
</dbReference>
<dbReference type="Pfam" id="PF02559">
    <property type="entry name" value="CarD_TRCF_RID"/>
    <property type="match status" value="1"/>
</dbReference>
<keyword evidence="12" id="KW-0614">Plasmid</keyword>
<feature type="domain" description="Helicase C-terminal" evidence="11">
    <location>
        <begin position="730"/>
        <end position="883"/>
    </location>
</feature>
<dbReference type="Gene3D" id="3.30.2060.10">
    <property type="entry name" value="Penicillin-binding protein 1b domain"/>
    <property type="match status" value="1"/>
</dbReference>
<comment type="similarity">
    <text evidence="9">In the N-terminal section; belongs to the UvrB family.</text>
</comment>
<comment type="subcellular location">
    <subcellularLocation>
        <location evidence="9">Cytoplasm</location>
    </subcellularLocation>
</comment>
<dbReference type="Gene3D" id="3.40.50.11180">
    <property type="match status" value="1"/>
</dbReference>
<geneLocation type="plasmid" evidence="12 13">
    <name>pR132503</name>
</geneLocation>
<dbReference type="GO" id="GO:0003678">
    <property type="term" value="F:DNA helicase activity"/>
    <property type="evidence" value="ECO:0007669"/>
    <property type="project" value="TreeGrafter"/>
</dbReference>
<dbReference type="EMBL" id="CP001625">
    <property type="protein sequence ID" value="ACS60521.1"/>
    <property type="molecule type" value="Genomic_DNA"/>
</dbReference>
<dbReference type="Pfam" id="PF00270">
    <property type="entry name" value="DEAD"/>
    <property type="match status" value="1"/>
</dbReference>
<evidence type="ECO:0000256" key="1">
    <source>
        <dbReference type="ARBA" id="ARBA00022490"/>
    </source>
</evidence>
<protein>
    <recommendedName>
        <fullName evidence="9">Transcription-repair-coupling factor</fullName>
        <shortName evidence="9">TRCF</shortName>
        <ecNumber evidence="9">3.6.4.-</ecNumber>
    </recommendedName>
</protein>
<dbReference type="SUPFAM" id="SSF143517">
    <property type="entry name" value="TRCF domain-like"/>
    <property type="match status" value="1"/>
</dbReference>
<dbReference type="GO" id="GO:0006355">
    <property type="term" value="P:regulation of DNA-templated transcription"/>
    <property type="evidence" value="ECO:0007669"/>
    <property type="project" value="UniProtKB-UniRule"/>
</dbReference>
<evidence type="ECO:0000256" key="5">
    <source>
        <dbReference type="ARBA" id="ARBA00022806"/>
    </source>
</evidence>
<dbReference type="GO" id="GO:0003684">
    <property type="term" value="F:damaged DNA binding"/>
    <property type="evidence" value="ECO:0007669"/>
    <property type="project" value="InterPro"/>
</dbReference>
<dbReference type="InterPro" id="IPR036101">
    <property type="entry name" value="CarD-like/TRCF_RID_sf"/>
</dbReference>
<keyword evidence="1 9" id="KW-0963">Cytoplasm</keyword>
<dbReference type="InterPro" id="IPR027417">
    <property type="entry name" value="P-loop_NTPase"/>
</dbReference>
<comment type="function">
    <text evidence="9">Couples transcription and DNA repair by recognizing RNA polymerase (RNAP) stalled at DNA lesions. Mediates ATP-dependent release of RNAP and its truncated transcript from the DNA, and recruitment of nucleotide excision repair machinery to the damaged site.</text>
</comment>
<dbReference type="Pfam" id="PF03461">
    <property type="entry name" value="TRCF"/>
    <property type="match status" value="1"/>
</dbReference>
<dbReference type="HOGENOM" id="CLU_005122_1_3_5"/>
<dbReference type="InterPro" id="IPR014001">
    <property type="entry name" value="Helicase_ATP-bd"/>
</dbReference>
<dbReference type="Gene3D" id="3.90.1150.50">
    <property type="entry name" value="Transcription-repair-coupling factor, D7 domain"/>
    <property type="match status" value="1"/>
</dbReference>